<name>A0A5C8PEQ6_9HYPH</name>
<dbReference type="PANTHER" id="PTHR43060:SF15">
    <property type="entry name" value="3-HYDROXYISOBUTYRATE DEHYDROGENASE-LIKE 1, MITOCHONDRIAL-RELATED"/>
    <property type="match status" value="1"/>
</dbReference>
<dbReference type="PANTHER" id="PTHR43060">
    <property type="entry name" value="3-HYDROXYISOBUTYRATE DEHYDROGENASE-LIKE 1, MITOCHONDRIAL-RELATED"/>
    <property type="match status" value="1"/>
</dbReference>
<organism evidence="6 7">
    <name type="scientific">Vineibacter terrae</name>
    <dbReference type="NCBI Taxonomy" id="2586908"/>
    <lineage>
        <taxon>Bacteria</taxon>
        <taxon>Pseudomonadati</taxon>
        <taxon>Pseudomonadota</taxon>
        <taxon>Alphaproteobacteria</taxon>
        <taxon>Hyphomicrobiales</taxon>
        <taxon>Vineibacter</taxon>
    </lineage>
</organism>
<evidence type="ECO:0000256" key="2">
    <source>
        <dbReference type="ARBA" id="ARBA00023027"/>
    </source>
</evidence>
<dbReference type="OrthoDB" id="9812907at2"/>
<proteinExistence type="predicted"/>
<dbReference type="GO" id="GO:0050661">
    <property type="term" value="F:NADP binding"/>
    <property type="evidence" value="ECO:0007669"/>
    <property type="project" value="InterPro"/>
</dbReference>
<dbReference type="EMBL" id="VDUZ01000036">
    <property type="protein sequence ID" value="TXL72125.1"/>
    <property type="molecule type" value="Genomic_DNA"/>
</dbReference>
<dbReference type="InterPro" id="IPR008927">
    <property type="entry name" value="6-PGluconate_DH-like_C_sf"/>
</dbReference>
<dbReference type="Proteomes" id="UP000321638">
    <property type="component" value="Unassembled WGS sequence"/>
</dbReference>
<dbReference type="InterPro" id="IPR013328">
    <property type="entry name" value="6PGD_dom2"/>
</dbReference>
<feature type="domain" description="3-hydroxyisobutyrate dehydrogenase-like NAD-binding" evidence="5">
    <location>
        <begin position="162"/>
        <end position="276"/>
    </location>
</feature>
<dbReference type="GO" id="GO:0016491">
    <property type="term" value="F:oxidoreductase activity"/>
    <property type="evidence" value="ECO:0007669"/>
    <property type="project" value="UniProtKB-KW"/>
</dbReference>
<evidence type="ECO:0000313" key="7">
    <source>
        <dbReference type="Proteomes" id="UP000321638"/>
    </source>
</evidence>
<reference evidence="6 7" key="1">
    <citation type="submission" date="2019-06" db="EMBL/GenBank/DDBJ databases">
        <title>New taxonomy in bacterial strain CC-CFT640, isolated from vineyard.</title>
        <authorList>
            <person name="Lin S.-Y."/>
            <person name="Tsai C.-F."/>
            <person name="Young C.-C."/>
        </authorList>
    </citation>
    <scope>NUCLEOTIDE SEQUENCE [LARGE SCALE GENOMIC DNA]</scope>
    <source>
        <strain evidence="6 7">CC-CFT640</strain>
    </source>
</reference>
<dbReference type="RefSeq" id="WP_147850152.1">
    <property type="nucleotide sequence ID" value="NZ_VDUZ01000036.1"/>
</dbReference>
<comment type="caution">
    <text evidence="6">The sequence shown here is derived from an EMBL/GenBank/DDBJ whole genome shotgun (WGS) entry which is preliminary data.</text>
</comment>
<gene>
    <name evidence="6" type="ORF">FHP25_27265</name>
</gene>
<evidence type="ECO:0000256" key="3">
    <source>
        <dbReference type="PIRSR" id="PIRSR000103-1"/>
    </source>
</evidence>
<dbReference type="Pfam" id="PF14833">
    <property type="entry name" value="NAD_binding_11"/>
    <property type="match status" value="1"/>
</dbReference>
<dbReference type="SUPFAM" id="SSF51735">
    <property type="entry name" value="NAD(P)-binding Rossmann-fold domains"/>
    <property type="match status" value="1"/>
</dbReference>
<dbReference type="InterPro" id="IPR036291">
    <property type="entry name" value="NAD(P)-bd_dom_sf"/>
</dbReference>
<evidence type="ECO:0000259" key="4">
    <source>
        <dbReference type="Pfam" id="PF03446"/>
    </source>
</evidence>
<feature type="active site" evidence="3">
    <location>
        <position position="168"/>
    </location>
</feature>
<dbReference type="InterPro" id="IPR006115">
    <property type="entry name" value="6PGDH_NADP-bd"/>
</dbReference>
<dbReference type="InterPro" id="IPR029154">
    <property type="entry name" value="HIBADH-like_NADP-bd"/>
</dbReference>
<sequence length="309" mass="32953">MSKIGFIGLGTMGGSFARNVQKAGYDLVVHDLHRQYAEPHLAAGAAWADSPRQLAERCAVVLTSLPGPPEVTAVAQALADGLQPGSAVFDLSTNAPAVVRQLHADFARRGLHFLDAPVSGGPKGAQSGRCAIWVGGDRAVFEQHRKVLDAMGDQVRYIGPIGAGSIAKLVHNAAGYAIQCALAEVFSVGAKAGVEPLALFEAVRQGARGRIRTFDMLADQFLVNRYDPPSFALRLAHKDVSLAVQLGQEVGVPMRMVNLALQELTEARGRGWDHRDSRVAMLLQLERAGVDFHEAPDAVRAVLDADGRT</sequence>
<accession>A0A5C8PEQ6</accession>
<dbReference type="AlphaFoldDB" id="A0A5C8PEQ6"/>
<keyword evidence="7" id="KW-1185">Reference proteome</keyword>
<dbReference type="PIRSF" id="PIRSF000103">
    <property type="entry name" value="HIBADH"/>
    <property type="match status" value="1"/>
</dbReference>
<evidence type="ECO:0000256" key="1">
    <source>
        <dbReference type="ARBA" id="ARBA00023002"/>
    </source>
</evidence>
<protein>
    <submittedName>
        <fullName evidence="6">NAD(P)-dependent oxidoreductase</fullName>
    </submittedName>
</protein>
<dbReference type="Pfam" id="PF03446">
    <property type="entry name" value="NAD_binding_2"/>
    <property type="match status" value="1"/>
</dbReference>
<dbReference type="GO" id="GO:0051287">
    <property type="term" value="F:NAD binding"/>
    <property type="evidence" value="ECO:0007669"/>
    <property type="project" value="InterPro"/>
</dbReference>
<evidence type="ECO:0000259" key="5">
    <source>
        <dbReference type="Pfam" id="PF14833"/>
    </source>
</evidence>
<dbReference type="Gene3D" id="1.10.1040.10">
    <property type="entry name" value="N-(1-d-carboxylethyl)-l-norvaline Dehydrogenase, domain 2"/>
    <property type="match status" value="1"/>
</dbReference>
<evidence type="ECO:0000313" key="6">
    <source>
        <dbReference type="EMBL" id="TXL72125.1"/>
    </source>
</evidence>
<dbReference type="Gene3D" id="3.40.50.720">
    <property type="entry name" value="NAD(P)-binding Rossmann-like Domain"/>
    <property type="match status" value="1"/>
</dbReference>
<keyword evidence="1" id="KW-0560">Oxidoreductase</keyword>
<feature type="domain" description="6-phosphogluconate dehydrogenase NADP-binding" evidence="4">
    <location>
        <begin position="3"/>
        <end position="159"/>
    </location>
</feature>
<keyword evidence="2" id="KW-0520">NAD</keyword>
<dbReference type="InterPro" id="IPR015815">
    <property type="entry name" value="HIBADH-related"/>
</dbReference>
<dbReference type="SUPFAM" id="SSF48179">
    <property type="entry name" value="6-phosphogluconate dehydrogenase C-terminal domain-like"/>
    <property type="match status" value="1"/>
</dbReference>